<evidence type="ECO:0000256" key="1">
    <source>
        <dbReference type="ARBA" id="ARBA00004167"/>
    </source>
</evidence>
<evidence type="ECO:0000256" key="2">
    <source>
        <dbReference type="ARBA" id="ARBA00010617"/>
    </source>
</evidence>
<dbReference type="PANTHER" id="PTHR24286">
    <property type="entry name" value="CYTOCHROME P450 26"/>
    <property type="match status" value="1"/>
</dbReference>
<dbReference type="GO" id="GO:0020037">
    <property type="term" value="F:heme binding"/>
    <property type="evidence" value="ECO:0007669"/>
    <property type="project" value="InterPro"/>
</dbReference>
<dbReference type="GO" id="GO:0016132">
    <property type="term" value="P:brassinosteroid biosynthetic process"/>
    <property type="evidence" value="ECO:0007669"/>
    <property type="project" value="TreeGrafter"/>
</dbReference>
<dbReference type="InterPro" id="IPR036396">
    <property type="entry name" value="Cyt_P450_sf"/>
</dbReference>
<dbReference type="GO" id="GO:0016125">
    <property type="term" value="P:sterol metabolic process"/>
    <property type="evidence" value="ECO:0007669"/>
    <property type="project" value="TreeGrafter"/>
</dbReference>
<dbReference type="GO" id="GO:0005506">
    <property type="term" value="F:iron ion binding"/>
    <property type="evidence" value="ECO:0007669"/>
    <property type="project" value="InterPro"/>
</dbReference>
<reference evidence="12 13" key="1">
    <citation type="submission" date="2020-02" db="EMBL/GenBank/DDBJ databases">
        <authorList>
            <person name="Ma Q."/>
            <person name="Huang Y."/>
            <person name="Song X."/>
            <person name="Pei D."/>
        </authorList>
    </citation>
    <scope>NUCLEOTIDE SEQUENCE [LARGE SCALE GENOMIC DNA]</scope>
    <source>
        <strain evidence="12">Sxm20200214</strain>
        <tissue evidence="12">Leaf</tissue>
    </source>
</reference>
<name>A0A8X7VF52_BRACI</name>
<keyword evidence="4 11" id="KW-0812">Transmembrane</keyword>
<evidence type="ECO:0000313" key="12">
    <source>
        <dbReference type="EMBL" id="KAG2310171.1"/>
    </source>
</evidence>
<feature type="region of interest" description="Disordered" evidence="10">
    <location>
        <begin position="480"/>
        <end position="521"/>
    </location>
</feature>
<evidence type="ECO:0000256" key="11">
    <source>
        <dbReference type="SAM" id="Phobius"/>
    </source>
</evidence>
<dbReference type="InterPro" id="IPR017972">
    <property type="entry name" value="Cyt_P450_CS"/>
</dbReference>
<organism evidence="12 13">
    <name type="scientific">Brassica carinata</name>
    <name type="common">Ethiopian mustard</name>
    <name type="synonym">Abyssinian cabbage</name>
    <dbReference type="NCBI Taxonomy" id="52824"/>
    <lineage>
        <taxon>Eukaryota</taxon>
        <taxon>Viridiplantae</taxon>
        <taxon>Streptophyta</taxon>
        <taxon>Embryophyta</taxon>
        <taxon>Tracheophyta</taxon>
        <taxon>Spermatophyta</taxon>
        <taxon>Magnoliopsida</taxon>
        <taxon>eudicotyledons</taxon>
        <taxon>Gunneridae</taxon>
        <taxon>Pentapetalae</taxon>
        <taxon>rosids</taxon>
        <taxon>malvids</taxon>
        <taxon>Brassicales</taxon>
        <taxon>Brassicaceae</taxon>
        <taxon>Brassiceae</taxon>
        <taxon>Brassica</taxon>
    </lineage>
</organism>
<dbReference type="OrthoDB" id="1372046at2759"/>
<keyword evidence="13" id="KW-1185">Reference proteome</keyword>
<keyword evidence="11" id="KW-0472">Membrane</keyword>
<evidence type="ECO:0000256" key="6">
    <source>
        <dbReference type="ARBA" id="ARBA00022989"/>
    </source>
</evidence>
<feature type="compositionally biased region" description="Basic and acidic residues" evidence="10">
    <location>
        <begin position="511"/>
        <end position="521"/>
    </location>
</feature>
<keyword evidence="9" id="KW-0560">Oxidoreductase</keyword>
<dbReference type="GO" id="GO:0016705">
    <property type="term" value="F:oxidoreductase activity, acting on paired donors, with incorporation or reduction of molecular oxygen"/>
    <property type="evidence" value="ECO:0007669"/>
    <property type="project" value="InterPro"/>
</dbReference>
<keyword evidence="7 8" id="KW-0408">Iron</keyword>
<dbReference type="Gene3D" id="1.10.630.10">
    <property type="entry name" value="Cytochrome P450"/>
    <property type="match status" value="1"/>
</dbReference>
<dbReference type="PROSITE" id="PS00086">
    <property type="entry name" value="CYTOCHROME_P450"/>
    <property type="match status" value="1"/>
</dbReference>
<keyword evidence="9" id="KW-0503">Monooxygenase</keyword>
<comment type="caution">
    <text evidence="12">The sequence shown here is derived from an EMBL/GenBank/DDBJ whole genome shotgun (WGS) entry which is preliminary data.</text>
</comment>
<gene>
    <name evidence="12" type="ORF">Bca52824_021728</name>
</gene>
<evidence type="ECO:0000256" key="3">
    <source>
        <dbReference type="ARBA" id="ARBA00022617"/>
    </source>
</evidence>
<accession>A0A8X7VF52</accession>
<evidence type="ECO:0000256" key="10">
    <source>
        <dbReference type="SAM" id="MobiDB-lite"/>
    </source>
</evidence>
<feature type="binding site" description="axial binding residue" evidence="8">
    <location>
        <position position="425"/>
    </location>
    <ligand>
        <name>heme</name>
        <dbReference type="ChEBI" id="CHEBI:30413"/>
    </ligand>
    <ligandPart>
        <name>Fe</name>
        <dbReference type="ChEBI" id="CHEBI:18248"/>
    </ligandPart>
</feature>
<dbReference type="GO" id="GO:0004497">
    <property type="term" value="F:monooxygenase activity"/>
    <property type="evidence" value="ECO:0007669"/>
    <property type="project" value="UniProtKB-KW"/>
</dbReference>
<evidence type="ECO:0000256" key="4">
    <source>
        <dbReference type="ARBA" id="ARBA00022692"/>
    </source>
</evidence>
<evidence type="ECO:0000256" key="5">
    <source>
        <dbReference type="ARBA" id="ARBA00022723"/>
    </source>
</evidence>
<evidence type="ECO:0000256" key="7">
    <source>
        <dbReference type="ARBA" id="ARBA00023004"/>
    </source>
</evidence>
<comment type="subcellular location">
    <subcellularLocation>
        <location evidence="1">Membrane</location>
        <topology evidence="1">Single-pass membrane protein</topology>
    </subcellularLocation>
</comment>
<evidence type="ECO:0000313" key="13">
    <source>
        <dbReference type="Proteomes" id="UP000886595"/>
    </source>
</evidence>
<dbReference type="PRINTS" id="PR00385">
    <property type="entry name" value="P450"/>
</dbReference>
<comment type="similarity">
    <text evidence="2 9">Belongs to the cytochrome P450 family.</text>
</comment>
<dbReference type="PANTHER" id="PTHR24286:SF339">
    <property type="entry name" value="CYTOCHROME P450 FAMILY PROTEIN-RELATED"/>
    <property type="match status" value="1"/>
</dbReference>
<dbReference type="GO" id="GO:0016020">
    <property type="term" value="C:membrane"/>
    <property type="evidence" value="ECO:0007669"/>
    <property type="project" value="UniProtKB-SubCell"/>
</dbReference>
<keyword evidence="3 8" id="KW-0349">Heme</keyword>
<dbReference type="Pfam" id="PF00067">
    <property type="entry name" value="p450"/>
    <property type="match status" value="1"/>
</dbReference>
<keyword evidence="5 8" id="KW-0479">Metal-binding</keyword>
<evidence type="ECO:0000256" key="8">
    <source>
        <dbReference type="PIRSR" id="PIRSR602403-1"/>
    </source>
</evidence>
<dbReference type="InterPro" id="IPR001128">
    <property type="entry name" value="Cyt_P450"/>
</dbReference>
<comment type="cofactor">
    <cofactor evidence="8">
        <name>heme</name>
        <dbReference type="ChEBI" id="CHEBI:30413"/>
    </cofactor>
</comment>
<dbReference type="AlphaFoldDB" id="A0A8X7VF52"/>
<dbReference type="Proteomes" id="UP000886595">
    <property type="component" value="Unassembled WGS sequence"/>
</dbReference>
<dbReference type="InterPro" id="IPR002403">
    <property type="entry name" value="Cyt_P450_E_grp-IV"/>
</dbReference>
<evidence type="ECO:0008006" key="14">
    <source>
        <dbReference type="Google" id="ProtNLM"/>
    </source>
</evidence>
<evidence type="ECO:0000256" key="9">
    <source>
        <dbReference type="RuleBase" id="RU000461"/>
    </source>
</evidence>
<protein>
    <recommendedName>
        <fullName evidence="14">Cytochrome P450</fullName>
    </recommendedName>
</protein>
<keyword evidence="6 11" id="KW-1133">Transmembrane helix</keyword>
<proteinExistence type="inferred from homology"/>
<feature type="transmembrane region" description="Helical" evidence="11">
    <location>
        <begin position="6"/>
        <end position="23"/>
    </location>
</feature>
<dbReference type="GO" id="GO:0010268">
    <property type="term" value="P:brassinosteroid homeostasis"/>
    <property type="evidence" value="ECO:0007669"/>
    <property type="project" value="TreeGrafter"/>
</dbReference>
<dbReference type="EMBL" id="JAAMPC010000005">
    <property type="protein sequence ID" value="KAG2310171.1"/>
    <property type="molecule type" value="Genomic_DNA"/>
</dbReference>
<dbReference type="PRINTS" id="PR00465">
    <property type="entry name" value="EP450IV"/>
</dbReference>
<dbReference type="SUPFAM" id="SSF48264">
    <property type="entry name" value="Cytochrome P450"/>
    <property type="match status" value="1"/>
</dbReference>
<sequence>MSLYWIVLWVIVLVVVRISHWWYQWSNPKSNGKLPPGSMGFPIIGETFDYFKPHGFYEISPFLKKKMLRYGPLFRTNILGVKTVVSTDMDVNMDILRHENEYFTLSYPDGLVKPLGKDSLFFKTGNIHKHIKHISMRLLGSENLKRKIIKDMDRVTQEHFSLKANQGTFDVKEAVSRVTSFYLTNLVMILISPKDKSNSIKKIVILMLSQSKHKTMITINIKCAQACREGMQLMKDIYARRKTSREKYDDFLETTLEELEKEGSLVNEDVIISLIFTLCCITQDTTSKATCMAVKFISENPKVLAELKREHEAILARREDKEDGVTWEEYRHKMTFTNMVINESLRLTNLAPMMFRKVFKHVEIYITTGYTIPAGWIVMVIPSVVHLDPEIYENPFEFNPWRWEGKELRSGSKTFMVFGAGIRQCAGSEFARLQISIFIHHLVTTYNFSLSKDCEVVRVPGALFPKGIFMNISKRSQHQHDSGLEVSEHRRRNGSDASACTSLYRKKPRVKDKDGRGCEND</sequence>